<keyword evidence="3" id="KW-0269">Exonuclease</keyword>
<dbReference type="SUPFAM" id="SSF56219">
    <property type="entry name" value="DNase I-like"/>
    <property type="match status" value="1"/>
</dbReference>
<dbReference type="OrthoDB" id="2340043at2"/>
<dbReference type="RefSeq" id="WP_097318275.1">
    <property type="nucleotide sequence ID" value="NZ_OBDY01000001.1"/>
</dbReference>
<dbReference type="GO" id="GO:0004527">
    <property type="term" value="F:exonuclease activity"/>
    <property type="evidence" value="ECO:0007669"/>
    <property type="project" value="UniProtKB-KW"/>
</dbReference>
<keyword evidence="3" id="KW-0378">Hydrolase</keyword>
<dbReference type="Gene3D" id="3.60.10.10">
    <property type="entry name" value="Endonuclease/exonuclease/phosphatase"/>
    <property type="match status" value="1"/>
</dbReference>
<organism evidence="3 4">
    <name type="scientific">Paractinoplanes atraurantiacus</name>
    <dbReference type="NCBI Taxonomy" id="1036182"/>
    <lineage>
        <taxon>Bacteria</taxon>
        <taxon>Bacillati</taxon>
        <taxon>Actinomycetota</taxon>
        <taxon>Actinomycetes</taxon>
        <taxon>Micromonosporales</taxon>
        <taxon>Micromonosporaceae</taxon>
        <taxon>Paractinoplanes</taxon>
    </lineage>
</organism>
<dbReference type="InterPro" id="IPR036691">
    <property type="entry name" value="Endo/exonu/phosph_ase_sf"/>
</dbReference>
<dbReference type="GO" id="GO:0004519">
    <property type="term" value="F:endonuclease activity"/>
    <property type="evidence" value="ECO:0007669"/>
    <property type="project" value="UniProtKB-KW"/>
</dbReference>
<keyword evidence="4" id="KW-1185">Reference proteome</keyword>
<evidence type="ECO:0000256" key="1">
    <source>
        <dbReference type="SAM" id="Phobius"/>
    </source>
</evidence>
<dbReference type="AlphaFoldDB" id="A0A285FQ78"/>
<reference evidence="3 4" key="1">
    <citation type="submission" date="2017-09" db="EMBL/GenBank/DDBJ databases">
        <authorList>
            <person name="Ehlers B."/>
            <person name="Leendertz F.H."/>
        </authorList>
    </citation>
    <scope>NUCLEOTIDE SEQUENCE [LARGE SCALE GENOMIC DNA]</scope>
    <source>
        <strain evidence="3 4">CGMCC 4.6857</strain>
    </source>
</reference>
<feature type="domain" description="Endonuclease/exonuclease/phosphatase" evidence="2">
    <location>
        <begin position="108"/>
        <end position="321"/>
    </location>
</feature>
<keyword evidence="3" id="KW-0540">Nuclease</keyword>
<evidence type="ECO:0000313" key="3">
    <source>
        <dbReference type="EMBL" id="SNY12994.1"/>
    </source>
</evidence>
<sequence length="336" mass="35393">MTITTTLAGARPGRRVRRTLLLTLLTLPGLVWAVFRSLGWEPGYVVMVMAFTPYVAAWTLVPLIAALAARKWLIAAVAALAAILLGTAVLPRAIPGSSATSGVPLTVMTINMFIGRADPASVVRLVREHDVAVLAVQEFTPHAAEGLAAAGLGDLLPYQALADEVGTTGSGLYSRYPMTGQGSQRFHGDNLQPGNMQAYATIQPPGAGAVTIESAHPLAPYSKEALPSWKADLDQEPRPSGNGTPRILLGDFNSTLDHAPLRELISDGYRDAADTVGKGLIATWGPYDGKPIPPVTLDHVLVDERIGVRDVQVHKVTDSDHRSVIASVTLPAAGGA</sequence>
<proteinExistence type="predicted"/>
<feature type="transmembrane region" description="Helical" evidence="1">
    <location>
        <begin position="44"/>
        <end position="65"/>
    </location>
</feature>
<feature type="transmembrane region" description="Helical" evidence="1">
    <location>
        <begin position="20"/>
        <end position="38"/>
    </location>
</feature>
<keyword evidence="3" id="KW-0255">Endonuclease</keyword>
<keyword evidence="1" id="KW-1133">Transmembrane helix</keyword>
<keyword evidence="1" id="KW-0472">Membrane</keyword>
<name>A0A285FQ78_9ACTN</name>
<feature type="transmembrane region" description="Helical" evidence="1">
    <location>
        <begin position="72"/>
        <end position="90"/>
    </location>
</feature>
<dbReference type="Pfam" id="PF03372">
    <property type="entry name" value="Exo_endo_phos"/>
    <property type="match status" value="1"/>
</dbReference>
<gene>
    <name evidence="3" type="ORF">SAMN05421748_1011056</name>
</gene>
<keyword evidence="1" id="KW-0812">Transmembrane</keyword>
<protein>
    <submittedName>
        <fullName evidence="3">Metal-dependent hydrolase, endonuclease/exonuclease/phosphatase family</fullName>
    </submittedName>
</protein>
<dbReference type="EMBL" id="OBDY01000001">
    <property type="protein sequence ID" value="SNY12994.1"/>
    <property type="molecule type" value="Genomic_DNA"/>
</dbReference>
<evidence type="ECO:0000259" key="2">
    <source>
        <dbReference type="Pfam" id="PF03372"/>
    </source>
</evidence>
<dbReference type="InterPro" id="IPR005135">
    <property type="entry name" value="Endo/exonuclease/phosphatase"/>
</dbReference>
<accession>A0A285FQ78</accession>
<dbReference type="Proteomes" id="UP000219612">
    <property type="component" value="Unassembled WGS sequence"/>
</dbReference>
<evidence type="ECO:0000313" key="4">
    <source>
        <dbReference type="Proteomes" id="UP000219612"/>
    </source>
</evidence>